<dbReference type="HOGENOM" id="CLU_106580_0_0_6"/>
<dbReference type="eggNOG" id="ENOG502Z8T7">
    <property type="taxonomic scope" value="Bacteria"/>
</dbReference>
<dbReference type="EMBL" id="CP000681">
    <property type="protein sequence ID" value="ABP75671.1"/>
    <property type="molecule type" value="Genomic_DNA"/>
</dbReference>
<protein>
    <recommendedName>
        <fullName evidence="2">DUF2987 domain-containing protein</fullName>
    </recommendedName>
</protein>
<evidence type="ECO:0008006" key="2">
    <source>
        <dbReference type="Google" id="ProtNLM"/>
    </source>
</evidence>
<sequence precursor="true">MLMLKKYLFIGLYFLVGAVNAETISLEYKGFYDRLKQVAKGNFQLVEIAFSVPIQQNCVIQSGTISSEKNSTPLTYTKQQRLFIPLDDDLKDQRALVNLVFEGAAKECGITMQVRAKQALAEYDKARLQQITTEMDRLLGTMQGFPMRYFKAPIAGLNFEFTPEQDVYAVLDGREQTIKGNFKLTTSELENLSMLKFSQPPNVVSPWVK</sequence>
<organism evidence="1">
    <name type="scientific">Shewanella putrefaciens (strain CN-32 / ATCC BAA-453)</name>
    <dbReference type="NCBI Taxonomy" id="319224"/>
    <lineage>
        <taxon>Bacteria</taxon>
        <taxon>Pseudomonadati</taxon>
        <taxon>Pseudomonadota</taxon>
        <taxon>Gammaproteobacteria</taxon>
        <taxon>Alteromonadales</taxon>
        <taxon>Shewanellaceae</taxon>
        <taxon>Shewanella</taxon>
    </lineage>
</organism>
<dbReference type="KEGG" id="spc:Sputcn32_1948"/>
<name>A4Y6T8_SHEPC</name>
<proteinExistence type="predicted"/>
<reference evidence="1" key="1">
    <citation type="submission" date="2007-04" db="EMBL/GenBank/DDBJ databases">
        <title>Complete sequence of Shewanella putrefaciens CN-32.</title>
        <authorList>
            <consortium name="US DOE Joint Genome Institute"/>
            <person name="Copeland A."/>
            <person name="Lucas S."/>
            <person name="Lapidus A."/>
            <person name="Barry K."/>
            <person name="Detter J.C."/>
            <person name="Glavina del Rio T."/>
            <person name="Hammon N."/>
            <person name="Israni S."/>
            <person name="Dalin E."/>
            <person name="Tice H."/>
            <person name="Pitluck S."/>
            <person name="Chain P."/>
            <person name="Malfatti S."/>
            <person name="Shin M."/>
            <person name="Vergez L."/>
            <person name="Schmutz J."/>
            <person name="Larimer F."/>
            <person name="Land M."/>
            <person name="Hauser L."/>
            <person name="Kyrpides N."/>
            <person name="Mikhailova N."/>
            <person name="Romine M.F."/>
            <person name="Fredrickson J."/>
            <person name="Tiedje J."/>
            <person name="Richardson P."/>
        </authorList>
    </citation>
    <scope>NUCLEOTIDE SEQUENCE [LARGE SCALE GENOMIC DNA]</scope>
    <source>
        <strain evidence="1">CN-32</strain>
    </source>
</reference>
<dbReference type="AlphaFoldDB" id="A4Y6T8"/>
<dbReference type="Pfam" id="PF11205">
    <property type="entry name" value="DUF2987"/>
    <property type="match status" value="1"/>
</dbReference>
<gene>
    <name evidence="1" type="ordered locus">Sputcn32_1948</name>
</gene>
<dbReference type="InterPro" id="IPR021370">
    <property type="entry name" value="DUF2987"/>
</dbReference>
<accession>A4Y6T8</accession>
<evidence type="ECO:0000313" key="1">
    <source>
        <dbReference type="EMBL" id="ABP75671.1"/>
    </source>
</evidence>